<dbReference type="Proteomes" id="UP000317238">
    <property type="component" value="Unassembled WGS sequence"/>
</dbReference>
<dbReference type="AlphaFoldDB" id="A0A5C5Y8A6"/>
<feature type="compositionally biased region" description="Basic and acidic residues" evidence="1">
    <location>
        <begin position="143"/>
        <end position="155"/>
    </location>
</feature>
<accession>A0A5C5Y8A6</accession>
<sequence>MSNGQDRPSPLLIAILLASVLSVNTVPAQQPFRLPGTVAGPKKQTAAPSPQSRWLRLPSPTGSPASDETPADTMPIKLWPANKPPVQRRVSPIRDNPFAASTPQPKPLPMMMPAAVAPRQPPAQTLQSSDPPKNSTDASGSANHERTNRIVDKTASKPATNASSQQSTSDPPVDCDRPPVHYNDFSPTPVPAVSMVHDPMREAYVYDAKRSVPTQHPWIEWGRIFYGNGITPRGQDWFGQMNMVRSEFYVYGDYRIGLGSGRNAGGRADNLAARLNLDMDWQLTDTERLHAFMGPLDKNNQFNRIELIDGDLQYEPVFDPNLVTFFFEGDLGAMAAGLHDMRSPFELPITVGLIPLLFQNGVWMEDAVTGAAIALPAKHSRLLNWANYDWTFFAVVDQLNSPAFGADKHAAQAFGTAMFIDAYDGYIEAGYAYLRDRTQSERSYHNMTVSFTRRYFDRISNSVRLIINTGQDLRADLRTADGGLLLVENSWVTDNPLRVVPYANFFFGWDRPQSVARAGAAGGILRNTGINFDTDGLNGLATLDPTASDTTGFSIGVDLIGQRLDRQWLLEFSYLTPHGNRNLDVPDDQYGVGTRYQFPISHRSLLRFDVVYGWRRQLEDVYGTRAEYRWKF</sequence>
<reference evidence="2 3" key="1">
    <citation type="submission" date="2019-02" db="EMBL/GenBank/DDBJ databases">
        <title>Deep-cultivation of Planctomycetes and their phenomic and genomic characterization uncovers novel biology.</title>
        <authorList>
            <person name="Wiegand S."/>
            <person name="Jogler M."/>
            <person name="Boedeker C."/>
            <person name="Pinto D."/>
            <person name="Vollmers J."/>
            <person name="Rivas-Marin E."/>
            <person name="Kohn T."/>
            <person name="Peeters S.H."/>
            <person name="Heuer A."/>
            <person name="Rast P."/>
            <person name="Oberbeckmann S."/>
            <person name="Bunk B."/>
            <person name="Jeske O."/>
            <person name="Meyerdierks A."/>
            <person name="Storesund J.E."/>
            <person name="Kallscheuer N."/>
            <person name="Luecker S."/>
            <person name="Lage O.M."/>
            <person name="Pohl T."/>
            <person name="Merkel B.J."/>
            <person name="Hornburger P."/>
            <person name="Mueller R.-W."/>
            <person name="Bruemmer F."/>
            <person name="Labrenz M."/>
            <person name="Spormann A.M."/>
            <person name="Op Den Camp H."/>
            <person name="Overmann J."/>
            <person name="Amann R."/>
            <person name="Jetten M.S.M."/>
            <person name="Mascher T."/>
            <person name="Medema M.H."/>
            <person name="Devos D.P."/>
            <person name="Kaster A.-K."/>
            <person name="Ovreas L."/>
            <person name="Rohde M."/>
            <person name="Galperin M.Y."/>
            <person name="Jogler C."/>
        </authorList>
    </citation>
    <scope>NUCLEOTIDE SEQUENCE [LARGE SCALE GENOMIC DNA]</scope>
    <source>
        <strain evidence="2 3">Pan14r</strain>
    </source>
</reference>
<name>A0A5C5Y8A6_9PLAN</name>
<dbReference type="EMBL" id="SJPL01000001">
    <property type="protein sequence ID" value="TWT69572.1"/>
    <property type="molecule type" value="Genomic_DNA"/>
</dbReference>
<protein>
    <submittedName>
        <fullName evidence="2">Uncharacterized protein</fullName>
    </submittedName>
</protein>
<proteinExistence type="predicted"/>
<keyword evidence="3" id="KW-1185">Reference proteome</keyword>
<feature type="compositionally biased region" description="Polar residues" evidence="1">
    <location>
        <begin position="125"/>
        <end position="142"/>
    </location>
</feature>
<feature type="region of interest" description="Disordered" evidence="1">
    <location>
        <begin position="31"/>
        <end position="180"/>
    </location>
</feature>
<evidence type="ECO:0000313" key="2">
    <source>
        <dbReference type="EMBL" id="TWT69572.1"/>
    </source>
</evidence>
<comment type="caution">
    <text evidence="2">The sequence shown here is derived from an EMBL/GenBank/DDBJ whole genome shotgun (WGS) entry which is preliminary data.</text>
</comment>
<gene>
    <name evidence="2" type="ORF">Pan14r_18600</name>
</gene>
<evidence type="ECO:0000313" key="3">
    <source>
        <dbReference type="Proteomes" id="UP000317238"/>
    </source>
</evidence>
<organism evidence="2 3">
    <name type="scientific">Crateriforma conspicua</name>
    <dbReference type="NCBI Taxonomy" id="2527996"/>
    <lineage>
        <taxon>Bacteria</taxon>
        <taxon>Pseudomonadati</taxon>
        <taxon>Planctomycetota</taxon>
        <taxon>Planctomycetia</taxon>
        <taxon>Planctomycetales</taxon>
        <taxon>Planctomycetaceae</taxon>
        <taxon>Crateriforma</taxon>
    </lineage>
</organism>
<dbReference type="RefSeq" id="WP_197203508.1">
    <property type="nucleotide sequence ID" value="NZ_SJPL01000001.1"/>
</dbReference>
<evidence type="ECO:0000256" key="1">
    <source>
        <dbReference type="SAM" id="MobiDB-lite"/>
    </source>
</evidence>
<feature type="compositionally biased region" description="Low complexity" evidence="1">
    <location>
        <begin position="111"/>
        <end position="124"/>
    </location>
</feature>
<feature type="compositionally biased region" description="Polar residues" evidence="1">
    <location>
        <begin position="157"/>
        <end position="170"/>
    </location>
</feature>